<evidence type="ECO:0008006" key="5">
    <source>
        <dbReference type="Google" id="ProtNLM"/>
    </source>
</evidence>
<gene>
    <name evidence="2" type="ORF">PHYPA_000614</name>
</gene>
<reference evidence="2 4" key="2">
    <citation type="journal article" date="2018" name="Plant J.">
        <title>The Physcomitrella patens chromosome-scale assembly reveals moss genome structure and evolution.</title>
        <authorList>
            <person name="Lang D."/>
            <person name="Ullrich K.K."/>
            <person name="Murat F."/>
            <person name="Fuchs J."/>
            <person name="Jenkins J."/>
            <person name="Haas F.B."/>
            <person name="Piednoel M."/>
            <person name="Gundlach H."/>
            <person name="Van Bel M."/>
            <person name="Meyberg R."/>
            <person name="Vives C."/>
            <person name="Morata J."/>
            <person name="Symeonidi A."/>
            <person name="Hiss M."/>
            <person name="Muchero W."/>
            <person name="Kamisugi Y."/>
            <person name="Saleh O."/>
            <person name="Blanc G."/>
            <person name="Decker E.L."/>
            <person name="van Gessel N."/>
            <person name="Grimwood J."/>
            <person name="Hayes R.D."/>
            <person name="Graham S.W."/>
            <person name="Gunter L.E."/>
            <person name="McDaniel S.F."/>
            <person name="Hoernstein S.N.W."/>
            <person name="Larsson A."/>
            <person name="Li F.W."/>
            <person name="Perroud P.F."/>
            <person name="Phillips J."/>
            <person name="Ranjan P."/>
            <person name="Rokshar D.S."/>
            <person name="Rothfels C.J."/>
            <person name="Schneider L."/>
            <person name="Shu S."/>
            <person name="Stevenson D.W."/>
            <person name="Thummler F."/>
            <person name="Tillich M."/>
            <person name="Villarreal Aguilar J.C."/>
            <person name="Widiez T."/>
            <person name="Wong G.K."/>
            <person name="Wymore A."/>
            <person name="Zhang Y."/>
            <person name="Zimmer A.D."/>
            <person name="Quatrano R.S."/>
            <person name="Mayer K.F.X."/>
            <person name="Goodstein D."/>
            <person name="Casacuberta J.M."/>
            <person name="Vandepoele K."/>
            <person name="Reski R."/>
            <person name="Cuming A.C."/>
            <person name="Tuskan G.A."/>
            <person name="Maumus F."/>
            <person name="Salse J."/>
            <person name="Schmutz J."/>
            <person name="Rensing S.A."/>
        </authorList>
    </citation>
    <scope>NUCLEOTIDE SEQUENCE [LARGE SCALE GENOMIC DNA]</scope>
    <source>
        <strain evidence="3 4">cv. Gransden 2004</strain>
    </source>
</reference>
<dbReference type="EMBL" id="ABEU02000001">
    <property type="protein sequence ID" value="PNR62190.1"/>
    <property type="molecule type" value="Genomic_DNA"/>
</dbReference>
<keyword evidence="1" id="KW-0732">Signal</keyword>
<dbReference type="Gramene" id="Pp3c1_13370V3.1">
    <property type="protein sequence ID" value="Pp3c1_13370V3.1"/>
    <property type="gene ID" value="Pp3c1_13370"/>
</dbReference>
<dbReference type="InParanoid" id="A0A2K1L825"/>
<feature type="chain" id="PRO_5036043146" description="Neprosin domain-containing protein" evidence="1">
    <location>
        <begin position="37"/>
        <end position="209"/>
    </location>
</feature>
<dbReference type="Proteomes" id="UP000006727">
    <property type="component" value="Chromosome 1"/>
</dbReference>
<evidence type="ECO:0000313" key="4">
    <source>
        <dbReference type="Proteomes" id="UP000006727"/>
    </source>
</evidence>
<dbReference type="AlphaFoldDB" id="A0A2K1L825"/>
<evidence type="ECO:0000256" key="1">
    <source>
        <dbReference type="SAM" id="SignalP"/>
    </source>
</evidence>
<protein>
    <recommendedName>
        <fullName evidence="5">Neprosin domain-containing protein</fullName>
    </recommendedName>
</protein>
<keyword evidence="4" id="KW-1185">Reference proteome</keyword>
<name>A0A2K1L825_PHYPA</name>
<organism evidence="2">
    <name type="scientific">Physcomitrium patens</name>
    <name type="common">Spreading-leaved earth moss</name>
    <name type="synonym">Physcomitrella patens</name>
    <dbReference type="NCBI Taxonomy" id="3218"/>
    <lineage>
        <taxon>Eukaryota</taxon>
        <taxon>Viridiplantae</taxon>
        <taxon>Streptophyta</taxon>
        <taxon>Embryophyta</taxon>
        <taxon>Bryophyta</taxon>
        <taxon>Bryophytina</taxon>
        <taxon>Bryopsida</taxon>
        <taxon>Funariidae</taxon>
        <taxon>Funariales</taxon>
        <taxon>Funariaceae</taxon>
        <taxon>Physcomitrium</taxon>
    </lineage>
</organism>
<dbReference type="EnsemblPlants" id="Pp3c1_13370V3.1">
    <property type="protein sequence ID" value="Pp3c1_13370V3.1"/>
    <property type="gene ID" value="Pp3c1_13370"/>
</dbReference>
<proteinExistence type="predicted"/>
<feature type="signal peptide" evidence="1">
    <location>
        <begin position="1"/>
        <end position="36"/>
    </location>
</feature>
<evidence type="ECO:0000313" key="3">
    <source>
        <dbReference type="EnsemblPlants" id="Pp3c1_13370V3.1"/>
    </source>
</evidence>
<accession>A0A2K1L825</accession>
<reference evidence="2 4" key="1">
    <citation type="journal article" date="2008" name="Science">
        <title>The Physcomitrella genome reveals evolutionary insights into the conquest of land by plants.</title>
        <authorList>
            <person name="Rensing S."/>
            <person name="Lang D."/>
            <person name="Zimmer A."/>
            <person name="Terry A."/>
            <person name="Salamov A."/>
            <person name="Shapiro H."/>
            <person name="Nishiyama T."/>
            <person name="Perroud P.-F."/>
            <person name="Lindquist E."/>
            <person name="Kamisugi Y."/>
            <person name="Tanahashi T."/>
            <person name="Sakakibara K."/>
            <person name="Fujita T."/>
            <person name="Oishi K."/>
            <person name="Shin-I T."/>
            <person name="Kuroki Y."/>
            <person name="Toyoda A."/>
            <person name="Suzuki Y."/>
            <person name="Hashimoto A."/>
            <person name="Yamaguchi K."/>
            <person name="Sugano A."/>
            <person name="Kohara Y."/>
            <person name="Fujiyama A."/>
            <person name="Anterola A."/>
            <person name="Aoki S."/>
            <person name="Ashton N."/>
            <person name="Barbazuk W.B."/>
            <person name="Barker E."/>
            <person name="Bennetzen J."/>
            <person name="Bezanilla M."/>
            <person name="Blankenship R."/>
            <person name="Cho S.H."/>
            <person name="Dutcher S."/>
            <person name="Estelle M."/>
            <person name="Fawcett J.A."/>
            <person name="Gundlach H."/>
            <person name="Hanada K."/>
            <person name="Heyl A."/>
            <person name="Hicks K.A."/>
            <person name="Hugh J."/>
            <person name="Lohr M."/>
            <person name="Mayer K."/>
            <person name="Melkozernov A."/>
            <person name="Murata T."/>
            <person name="Nelson D."/>
            <person name="Pils B."/>
            <person name="Prigge M."/>
            <person name="Reiss B."/>
            <person name="Renner T."/>
            <person name="Rombauts S."/>
            <person name="Rushton P."/>
            <person name="Sanderfoot A."/>
            <person name="Schween G."/>
            <person name="Shiu S.-H."/>
            <person name="Stueber K."/>
            <person name="Theodoulou F.L."/>
            <person name="Tu H."/>
            <person name="Van de Peer Y."/>
            <person name="Verrier P.J."/>
            <person name="Waters E."/>
            <person name="Wood A."/>
            <person name="Yang L."/>
            <person name="Cove D."/>
            <person name="Cuming A."/>
            <person name="Hasebe M."/>
            <person name="Lucas S."/>
            <person name="Mishler D.B."/>
            <person name="Reski R."/>
            <person name="Grigoriev I."/>
            <person name="Quatrano R.S."/>
            <person name="Boore J.L."/>
        </authorList>
    </citation>
    <scope>NUCLEOTIDE SEQUENCE [LARGE SCALE GENOMIC DNA]</scope>
    <source>
        <strain evidence="3 4">cv. Gransden 2004</strain>
    </source>
</reference>
<reference evidence="3" key="3">
    <citation type="submission" date="2020-12" db="UniProtKB">
        <authorList>
            <consortium name="EnsemblPlants"/>
        </authorList>
    </citation>
    <scope>IDENTIFICATION</scope>
</reference>
<evidence type="ECO:0000313" key="2">
    <source>
        <dbReference type="EMBL" id="PNR62190.1"/>
    </source>
</evidence>
<sequence>MSGPQPPEFMKKIVPLKLMKLLQLIHLFMSMLSVDSFVHEYAVTNNQLFPVDSFVHEYAVTNIPVIPVIPGAYGGTAAVFSVNAPTVANSTEMSLSQLWVTHASYDDKSLCTVKVGWQTYPYMHTGSGEFPTVHYPLPACVTNITYANAVSEVTNLDANFTSLTELAFQTDLSHHDALITSNENGISSSGGAACTPSIVLVLPQLDLAS</sequence>